<evidence type="ECO:0000313" key="3">
    <source>
        <dbReference type="EMBL" id="KAH9377606.1"/>
    </source>
</evidence>
<keyword evidence="4" id="KW-1185">Reference proteome</keyword>
<dbReference type="VEuPathDB" id="VectorBase:HLOH_058797"/>
<evidence type="ECO:0000256" key="1">
    <source>
        <dbReference type="SAM" id="Coils"/>
    </source>
</evidence>
<dbReference type="EMBL" id="JABSTR010000008">
    <property type="protein sequence ID" value="KAH9377606.1"/>
    <property type="molecule type" value="Genomic_DNA"/>
</dbReference>
<evidence type="ECO:0000256" key="2">
    <source>
        <dbReference type="SAM" id="MobiDB-lite"/>
    </source>
</evidence>
<sequence>MDLWREELMLAGRNSYFIVNRATQAYRRIVRAPAPLLREYDIIIVRPREGLDVKNVSQVKGAQALPLAAQLAPAEIADDIQKNARAYSRVESVTVGVANYEVSSYLAAPDNTCKGVVRGVDLDFDAGQLKDMIVQPKNPRALEVKQEEGSASEPSHLCRQTENVTGAGHPRGTLRGATFLLQNPTLPFHGTFAIQKTFPLQGATIPEQTTWVDRVKGLRPSVMGLSSTPPEHSAARIVQLERENASLRNAFEQLKAEIAEMKRAGKALPAQRPIPLETEEVATPMEPEAPVIGKPSKKRSKPIRDEGFDELRAELREFQSELRTTLETLSEAVSALNARVDSVESNVSDVDLASPQAPVQQQKTAPVATAVPAVPSAAATASSTKSGSDTLSTSETAVEAMDVSPSTSAPEASQERRGATGRGKPTKPKASKVAAPGNDPKT</sequence>
<protein>
    <submittedName>
        <fullName evidence="3">Uncharacterized protein</fullName>
    </submittedName>
</protein>
<feature type="compositionally biased region" description="Polar residues" evidence="2">
    <location>
        <begin position="384"/>
        <end position="396"/>
    </location>
</feature>
<proteinExistence type="predicted"/>
<feature type="coiled-coil region" evidence="1">
    <location>
        <begin position="237"/>
        <end position="264"/>
    </location>
</feature>
<dbReference type="AlphaFoldDB" id="A0A9J6GGN2"/>
<feature type="coiled-coil region" evidence="1">
    <location>
        <begin position="308"/>
        <end position="346"/>
    </location>
</feature>
<accession>A0A9J6GGN2</accession>
<reference evidence="3 4" key="1">
    <citation type="journal article" date="2020" name="Cell">
        <title>Large-Scale Comparative Analyses of Tick Genomes Elucidate Their Genetic Diversity and Vector Capacities.</title>
        <authorList>
            <consortium name="Tick Genome and Microbiome Consortium (TIGMIC)"/>
            <person name="Jia N."/>
            <person name="Wang J."/>
            <person name="Shi W."/>
            <person name="Du L."/>
            <person name="Sun Y."/>
            <person name="Zhan W."/>
            <person name="Jiang J.F."/>
            <person name="Wang Q."/>
            <person name="Zhang B."/>
            <person name="Ji P."/>
            <person name="Bell-Sakyi L."/>
            <person name="Cui X.M."/>
            <person name="Yuan T.T."/>
            <person name="Jiang B.G."/>
            <person name="Yang W.F."/>
            <person name="Lam T.T."/>
            <person name="Chang Q.C."/>
            <person name="Ding S.J."/>
            <person name="Wang X.J."/>
            <person name="Zhu J.G."/>
            <person name="Ruan X.D."/>
            <person name="Zhao L."/>
            <person name="Wei J.T."/>
            <person name="Ye R.Z."/>
            <person name="Que T.C."/>
            <person name="Du C.H."/>
            <person name="Zhou Y.H."/>
            <person name="Cheng J.X."/>
            <person name="Dai P.F."/>
            <person name="Guo W.B."/>
            <person name="Han X.H."/>
            <person name="Huang E.J."/>
            <person name="Li L.F."/>
            <person name="Wei W."/>
            <person name="Gao Y.C."/>
            <person name="Liu J.Z."/>
            <person name="Shao H.Z."/>
            <person name="Wang X."/>
            <person name="Wang C.C."/>
            <person name="Yang T.C."/>
            <person name="Huo Q.B."/>
            <person name="Li W."/>
            <person name="Chen H.Y."/>
            <person name="Chen S.E."/>
            <person name="Zhou L.G."/>
            <person name="Ni X.B."/>
            <person name="Tian J.H."/>
            <person name="Sheng Y."/>
            <person name="Liu T."/>
            <person name="Pan Y.S."/>
            <person name="Xia L.Y."/>
            <person name="Li J."/>
            <person name="Zhao F."/>
            <person name="Cao W.C."/>
        </authorList>
    </citation>
    <scope>NUCLEOTIDE SEQUENCE [LARGE SCALE GENOMIC DNA]</scope>
    <source>
        <strain evidence="3">HaeL-2018</strain>
    </source>
</reference>
<dbReference type="Proteomes" id="UP000821853">
    <property type="component" value="Unassembled WGS sequence"/>
</dbReference>
<organism evidence="3 4">
    <name type="scientific">Haemaphysalis longicornis</name>
    <name type="common">Bush tick</name>
    <dbReference type="NCBI Taxonomy" id="44386"/>
    <lineage>
        <taxon>Eukaryota</taxon>
        <taxon>Metazoa</taxon>
        <taxon>Ecdysozoa</taxon>
        <taxon>Arthropoda</taxon>
        <taxon>Chelicerata</taxon>
        <taxon>Arachnida</taxon>
        <taxon>Acari</taxon>
        <taxon>Parasitiformes</taxon>
        <taxon>Ixodida</taxon>
        <taxon>Ixodoidea</taxon>
        <taxon>Ixodidae</taxon>
        <taxon>Haemaphysalinae</taxon>
        <taxon>Haemaphysalis</taxon>
    </lineage>
</organism>
<name>A0A9J6GGN2_HAELO</name>
<keyword evidence="1" id="KW-0175">Coiled coil</keyword>
<comment type="caution">
    <text evidence="3">The sequence shown here is derived from an EMBL/GenBank/DDBJ whole genome shotgun (WGS) entry which is preliminary data.</text>
</comment>
<feature type="region of interest" description="Disordered" evidence="2">
    <location>
        <begin position="377"/>
        <end position="442"/>
    </location>
</feature>
<evidence type="ECO:0000313" key="4">
    <source>
        <dbReference type="Proteomes" id="UP000821853"/>
    </source>
</evidence>
<gene>
    <name evidence="3" type="ORF">HPB48_011121</name>
</gene>